<feature type="signal peptide" evidence="11">
    <location>
        <begin position="1"/>
        <end position="21"/>
    </location>
</feature>
<evidence type="ECO:0000256" key="11">
    <source>
        <dbReference type="SAM" id="SignalP"/>
    </source>
</evidence>
<evidence type="ECO:0000256" key="5">
    <source>
        <dbReference type="ARBA" id="ARBA00022729"/>
    </source>
</evidence>
<evidence type="ECO:0000256" key="6">
    <source>
        <dbReference type="ARBA" id="ARBA00022976"/>
    </source>
</evidence>
<dbReference type="GO" id="GO:0005886">
    <property type="term" value="C:plasma membrane"/>
    <property type="evidence" value="ECO:0007669"/>
    <property type="project" value="UniProtKB-ARBA"/>
</dbReference>
<keyword evidence="5 11" id="KW-0732">Signal</keyword>
<evidence type="ECO:0000313" key="13">
    <source>
        <dbReference type="EMBL" id="CAB3237219.1"/>
    </source>
</evidence>
<evidence type="ECO:0000259" key="12">
    <source>
        <dbReference type="Pfam" id="PF18266"/>
    </source>
</evidence>
<gene>
    <name evidence="13" type="ORF">APLA_LOCUS7735</name>
</gene>
<dbReference type="AlphaFoldDB" id="A0A8S0ZWX1"/>
<evidence type="ECO:0000256" key="8">
    <source>
        <dbReference type="ARBA" id="ARBA00023136"/>
    </source>
</evidence>
<sequence>MALSVCQVLLVFFSLYTSIRSERLSEQIYSSIEGGAACFRRLNGTHQAGCSSAINGAVGVVQMIRDISDAQWIIQNSTVGPHMAIVNTALFNDVIELFMEQPSHVAGVLLYDVNSTTSFTPETKCPNEYYSAEESTCSSSGAGVVWNAKGTGLLRRDIPFPIFYLPQSRFDEITKIEQCYDRFNMNKNDLDNRPLCALQLSTFMYAAVNSEVCLRRSASSSLLTAAKVCDPLGGHNVYYSLFPRTEDEKKSKPVTLVTARIDTASLFDGVSPGAASSVVGMVTLLTAATTLSQLISVKDGQLYDQNVLWTLFNGESFDYIGSQRVAYDISKGSWPAAAPLAPEDIRLHVELGQIGGSLANANNDSSWNFQAFVPYKDSSDMPVEAIEFINEMSNNTNKLKMNVFPEFTTNLPPSSLHSFRRILKNVTKSGELPELLLADHKYAFNNMFYNSALDEFNKINFKYHNLTVDRNGTFIPTDDLLANGTMTEFEPQVKIARLATALARTLYQRVAGKQYTGNVSASAHLVDEMLYCFLQSQACRLLMASDHMSSSGSEEKPPEEPAPLYVGVSTGVSIPPIFAGHLLALLTGIHHAVNRSRCDELDEPGFAYFWLRGWNHSGVCIQTTMNISDAVSPAFIIEDYDLRSGEYSTWTESVWLTLSARVFVRASGAGAQLATMAGAATTLLAAALTYWLQRHAARVFADAPARSIVNDDAASGILRTVNC</sequence>
<comment type="caution">
    <text evidence="13">The sequence shown here is derived from an EMBL/GenBank/DDBJ whole genome shotgun (WGS) entry which is preliminary data.</text>
</comment>
<dbReference type="EMBL" id="CADEBD010000303">
    <property type="protein sequence ID" value="CAB3237219.1"/>
    <property type="molecule type" value="Genomic_DNA"/>
</dbReference>
<evidence type="ECO:0000313" key="14">
    <source>
        <dbReference type="Proteomes" id="UP000494256"/>
    </source>
</evidence>
<evidence type="ECO:0000256" key="3">
    <source>
        <dbReference type="ARBA" id="ARBA00015303"/>
    </source>
</evidence>
<dbReference type="Pfam" id="PF18266">
    <property type="entry name" value="Ncstrn_small"/>
    <property type="match status" value="1"/>
</dbReference>
<comment type="similarity">
    <text evidence="2">Belongs to the nicastrin family.</text>
</comment>
<evidence type="ECO:0000256" key="9">
    <source>
        <dbReference type="ARBA" id="ARBA00023180"/>
    </source>
</evidence>
<dbReference type="SUPFAM" id="SSF53187">
    <property type="entry name" value="Zn-dependent exopeptidases"/>
    <property type="match status" value="1"/>
</dbReference>
<keyword evidence="4 10" id="KW-0812">Transmembrane</keyword>
<name>A0A8S0ZWX1_ARCPL</name>
<dbReference type="PANTHER" id="PTHR21092:SF0">
    <property type="entry name" value="NICASTRIN"/>
    <property type="match status" value="1"/>
</dbReference>
<evidence type="ECO:0000256" key="1">
    <source>
        <dbReference type="ARBA" id="ARBA00004479"/>
    </source>
</evidence>
<dbReference type="GO" id="GO:0007220">
    <property type="term" value="P:Notch receptor processing"/>
    <property type="evidence" value="ECO:0007669"/>
    <property type="project" value="TreeGrafter"/>
</dbReference>
<feature type="domain" description="Nicastrin small lobe" evidence="12">
    <location>
        <begin position="37"/>
        <end position="206"/>
    </location>
</feature>
<evidence type="ECO:0000256" key="10">
    <source>
        <dbReference type="SAM" id="Phobius"/>
    </source>
</evidence>
<evidence type="ECO:0000256" key="2">
    <source>
        <dbReference type="ARBA" id="ARBA00007717"/>
    </source>
</evidence>
<comment type="subcellular location">
    <subcellularLocation>
        <location evidence="1">Membrane</location>
        <topology evidence="1">Single-pass type I membrane protein</topology>
    </subcellularLocation>
</comment>
<feature type="transmembrane region" description="Helical" evidence="10">
    <location>
        <begin position="673"/>
        <end position="692"/>
    </location>
</feature>
<dbReference type="Proteomes" id="UP000494256">
    <property type="component" value="Unassembled WGS sequence"/>
</dbReference>
<evidence type="ECO:0000256" key="4">
    <source>
        <dbReference type="ARBA" id="ARBA00022692"/>
    </source>
</evidence>
<dbReference type="Gene3D" id="3.40.630.10">
    <property type="entry name" value="Zn peptidases"/>
    <property type="match status" value="1"/>
</dbReference>
<proteinExistence type="inferred from homology"/>
<keyword evidence="8 10" id="KW-0472">Membrane</keyword>
<accession>A0A8S0ZWX1</accession>
<keyword evidence="6" id="KW-0914">Notch signaling pathway</keyword>
<keyword evidence="7 10" id="KW-1133">Transmembrane helix</keyword>
<organism evidence="13 14">
    <name type="scientific">Arctia plantaginis</name>
    <name type="common">Wood tiger moth</name>
    <name type="synonym">Phalaena plantaginis</name>
    <dbReference type="NCBI Taxonomy" id="874455"/>
    <lineage>
        <taxon>Eukaryota</taxon>
        <taxon>Metazoa</taxon>
        <taxon>Ecdysozoa</taxon>
        <taxon>Arthropoda</taxon>
        <taxon>Hexapoda</taxon>
        <taxon>Insecta</taxon>
        <taxon>Pterygota</taxon>
        <taxon>Neoptera</taxon>
        <taxon>Endopterygota</taxon>
        <taxon>Lepidoptera</taxon>
        <taxon>Glossata</taxon>
        <taxon>Ditrysia</taxon>
        <taxon>Noctuoidea</taxon>
        <taxon>Erebidae</taxon>
        <taxon>Arctiinae</taxon>
        <taxon>Arctia</taxon>
    </lineage>
</organism>
<dbReference type="InterPro" id="IPR008710">
    <property type="entry name" value="Nicastrin"/>
</dbReference>
<feature type="chain" id="PRO_5035764318" description="Nicastrin" evidence="11">
    <location>
        <begin position="22"/>
        <end position="723"/>
    </location>
</feature>
<evidence type="ECO:0000256" key="7">
    <source>
        <dbReference type="ARBA" id="ARBA00022989"/>
    </source>
</evidence>
<dbReference type="GO" id="GO:0007219">
    <property type="term" value="P:Notch signaling pathway"/>
    <property type="evidence" value="ECO:0007669"/>
    <property type="project" value="UniProtKB-KW"/>
</dbReference>
<dbReference type="OrthoDB" id="1562405at2759"/>
<protein>
    <recommendedName>
        <fullName evidence="3">Nicastrin</fullName>
    </recommendedName>
</protein>
<reference evidence="13 14" key="1">
    <citation type="submission" date="2020-04" db="EMBL/GenBank/DDBJ databases">
        <authorList>
            <person name="Wallbank WR R."/>
            <person name="Pardo Diaz C."/>
            <person name="Kozak K."/>
            <person name="Martin S."/>
            <person name="Jiggins C."/>
            <person name="Moest M."/>
            <person name="Warren A I."/>
            <person name="Byers J.R.P. K."/>
            <person name="Montejo-Kovacevich G."/>
            <person name="Yen C E."/>
        </authorList>
    </citation>
    <scope>NUCLEOTIDE SEQUENCE [LARGE SCALE GENOMIC DNA]</scope>
</reference>
<keyword evidence="9" id="KW-0325">Glycoprotein</keyword>
<dbReference type="Pfam" id="PF05450">
    <property type="entry name" value="Nicastrin"/>
    <property type="match status" value="1"/>
</dbReference>
<dbReference type="InterPro" id="IPR041084">
    <property type="entry name" value="Ncstrn_small"/>
</dbReference>
<dbReference type="PANTHER" id="PTHR21092">
    <property type="entry name" value="NICASTRIN"/>
    <property type="match status" value="1"/>
</dbReference>
<dbReference type="GO" id="GO:0016485">
    <property type="term" value="P:protein processing"/>
    <property type="evidence" value="ECO:0007669"/>
    <property type="project" value="InterPro"/>
</dbReference>